<name>A0A0F9LPY3_9ZZZZ</name>
<dbReference type="EMBL" id="LAZR01010542">
    <property type="protein sequence ID" value="KKM66390.1"/>
    <property type="molecule type" value="Genomic_DNA"/>
</dbReference>
<accession>A0A0F9LPY3</accession>
<dbReference type="AlphaFoldDB" id="A0A0F9LPY3"/>
<sequence>DYVAPPPAYSDEALQELMENIFGATTGAGYNPNLRGTGAFGAEIKGPGEISRSQFLGMDPSTLAILASFLRGGVQTQPGDDASRVGINPEDYFAQVVSSFIPTAETTKTVYG</sequence>
<comment type="caution">
    <text evidence="1">The sequence shown here is derived from an EMBL/GenBank/DDBJ whole genome shotgun (WGS) entry which is preliminary data.</text>
</comment>
<gene>
    <name evidence="1" type="ORF">LCGC14_1481640</name>
</gene>
<proteinExistence type="predicted"/>
<organism evidence="1">
    <name type="scientific">marine sediment metagenome</name>
    <dbReference type="NCBI Taxonomy" id="412755"/>
    <lineage>
        <taxon>unclassified sequences</taxon>
        <taxon>metagenomes</taxon>
        <taxon>ecological metagenomes</taxon>
    </lineage>
</organism>
<feature type="non-terminal residue" evidence="1">
    <location>
        <position position="1"/>
    </location>
</feature>
<protein>
    <submittedName>
        <fullName evidence="1">Uncharacterized protein</fullName>
    </submittedName>
</protein>
<evidence type="ECO:0000313" key="1">
    <source>
        <dbReference type="EMBL" id="KKM66390.1"/>
    </source>
</evidence>
<reference evidence="1" key="1">
    <citation type="journal article" date="2015" name="Nature">
        <title>Complex archaea that bridge the gap between prokaryotes and eukaryotes.</title>
        <authorList>
            <person name="Spang A."/>
            <person name="Saw J.H."/>
            <person name="Jorgensen S.L."/>
            <person name="Zaremba-Niedzwiedzka K."/>
            <person name="Martijn J."/>
            <person name="Lind A.E."/>
            <person name="van Eijk R."/>
            <person name="Schleper C."/>
            <person name="Guy L."/>
            <person name="Ettema T.J."/>
        </authorList>
    </citation>
    <scope>NUCLEOTIDE SEQUENCE</scope>
</reference>